<evidence type="ECO:0000256" key="1">
    <source>
        <dbReference type="SAM" id="MobiDB-lite"/>
    </source>
</evidence>
<dbReference type="PANTHER" id="PTHR21780:SF0">
    <property type="entry name" value="TRANSMEMBRANE PROTEIN 209"/>
    <property type="match status" value="1"/>
</dbReference>
<gene>
    <name evidence="3" type="ORF">QYM36_004244</name>
</gene>
<feature type="non-terminal residue" evidence="3">
    <location>
        <position position="414"/>
    </location>
</feature>
<dbReference type="InterPro" id="IPR019176">
    <property type="entry name" value="Cytochrome_B561-rel"/>
</dbReference>
<comment type="caution">
    <text evidence="3">The sequence shown here is derived from an EMBL/GenBank/DDBJ whole genome shotgun (WGS) entry which is preliminary data.</text>
</comment>
<evidence type="ECO:0000313" key="3">
    <source>
        <dbReference type="EMBL" id="KAK2720299.1"/>
    </source>
</evidence>
<keyword evidence="4" id="KW-1185">Reference proteome</keyword>
<accession>A0AA88LBP7</accession>
<dbReference type="GO" id="GO:0016020">
    <property type="term" value="C:membrane"/>
    <property type="evidence" value="ECO:0007669"/>
    <property type="project" value="TreeGrafter"/>
</dbReference>
<organism evidence="3 4">
    <name type="scientific">Artemia franciscana</name>
    <name type="common">Brine shrimp</name>
    <name type="synonym">Artemia sanfranciscana</name>
    <dbReference type="NCBI Taxonomy" id="6661"/>
    <lineage>
        <taxon>Eukaryota</taxon>
        <taxon>Metazoa</taxon>
        <taxon>Ecdysozoa</taxon>
        <taxon>Arthropoda</taxon>
        <taxon>Crustacea</taxon>
        <taxon>Branchiopoda</taxon>
        <taxon>Anostraca</taxon>
        <taxon>Artemiidae</taxon>
        <taxon>Artemia</taxon>
    </lineage>
</organism>
<feature type="compositionally biased region" description="Basic and acidic residues" evidence="1">
    <location>
        <begin position="279"/>
        <end position="291"/>
    </location>
</feature>
<reference evidence="3" key="1">
    <citation type="submission" date="2023-07" db="EMBL/GenBank/DDBJ databases">
        <title>Chromosome-level genome assembly of Artemia franciscana.</title>
        <authorList>
            <person name="Jo E."/>
        </authorList>
    </citation>
    <scope>NUCLEOTIDE SEQUENCE</scope>
    <source>
        <tissue evidence="3">Whole body</tissue>
    </source>
</reference>
<keyword evidence="2" id="KW-0812">Transmembrane</keyword>
<proteinExistence type="predicted"/>
<dbReference type="AlphaFoldDB" id="A0AA88LBP7"/>
<evidence type="ECO:0000256" key="2">
    <source>
        <dbReference type="SAM" id="Phobius"/>
    </source>
</evidence>
<dbReference type="Pfam" id="PF09786">
    <property type="entry name" value="CytochromB561_N"/>
    <property type="match status" value="1"/>
</dbReference>
<sequence length="414" mass="46357">MSLIEQIPSLGRKQIKKLAGGGCIGAYRWNSGGSFKGKDWNENLPADTQILMHFLSVYLNSCLPVYGDRPDKKAFSSRDYFTRQDKLKPLDTVAIIEEKIHPPLFSVSDGNISWEVAKRKVNQPTESRIGIMLYSVFPCGLVLYLANILGYLCGSSFFLSALFGAFKFTVPRLLPAVRLETTQMKLFGIHKSDPGFQEISPEKEKPKEKTSTPLSYRKVVDLPLTPVESVNVSWAELPGNTSYLTSTDSLSPVSSQSLSLDSTTSSWTYRRTSKASSPIDERQNISGREGESKIVDESFRRKIFHSKSLLSVTQTDEGIDYDSLERTSKLMNELERGLTSPEQTKLYSTRSTFGDFSPVIRGHYQLATSSPVSADKGLENESSKVAASHRGEQIWQTLKVDDSSLLQWRQNFRC</sequence>
<dbReference type="EMBL" id="JAVRJZ010000007">
    <property type="protein sequence ID" value="KAK2720299.1"/>
    <property type="molecule type" value="Genomic_DNA"/>
</dbReference>
<keyword evidence="2" id="KW-1133">Transmembrane helix</keyword>
<keyword evidence="2" id="KW-0472">Membrane</keyword>
<name>A0AA88LBP7_ARTSF</name>
<dbReference type="PANTHER" id="PTHR21780">
    <property type="entry name" value="TRANSMEMBRANE PROTEIN 209"/>
    <property type="match status" value="1"/>
</dbReference>
<protein>
    <submittedName>
        <fullName evidence="3">Uncharacterized protein</fullName>
    </submittedName>
</protein>
<dbReference type="Proteomes" id="UP001187531">
    <property type="component" value="Unassembled WGS sequence"/>
</dbReference>
<feature type="region of interest" description="Disordered" evidence="1">
    <location>
        <begin position="270"/>
        <end position="291"/>
    </location>
</feature>
<evidence type="ECO:0000313" key="4">
    <source>
        <dbReference type="Proteomes" id="UP001187531"/>
    </source>
</evidence>
<feature type="transmembrane region" description="Helical" evidence="2">
    <location>
        <begin position="129"/>
        <end position="151"/>
    </location>
</feature>